<dbReference type="GO" id="GO:0030976">
    <property type="term" value="F:thiamine pyrophosphate binding"/>
    <property type="evidence" value="ECO:0007669"/>
    <property type="project" value="InterPro"/>
</dbReference>
<dbReference type="InterPro" id="IPR029061">
    <property type="entry name" value="THDP-binding"/>
</dbReference>
<reference evidence="5" key="1">
    <citation type="submission" date="2020-06" db="EMBL/GenBank/DDBJ databases">
        <title>WGS assembly of Ceratodon purpureus strain R40.</title>
        <authorList>
            <person name="Carey S.B."/>
            <person name="Jenkins J."/>
            <person name="Shu S."/>
            <person name="Lovell J.T."/>
            <person name="Sreedasyam A."/>
            <person name="Maumus F."/>
            <person name="Tiley G.P."/>
            <person name="Fernandez-Pozo N."/>
            <person name="Barry K."/>
            <person name="Chen C."/>
            <person name="Wang M."/>
            <person name="Lipzen A."/>
            <person name="Daum C."/>
            <person name="Saski C.A."/>
            <person name="Payton A.C."/>
            <person name="Mcbreen J.C."/>
            <person name="Conrad R.E."/>
            <person name="Kollar L.M."/>
            <person name="Olsson S."/>
            <person name="Huttunen S."/>
            <person name="Landis J.B."/>
            <person name="Wickett N.J."/>
            <person name="Johnson M.G."/>
            <person name="Rensing S.A."/>
            <person name="Grimwood J."/>
            <person name="Schmutz J."/>
            <person name="Mcdaniel S.F."/>
        </authorList>
    </citation>
    <scope>NUCLEOTIDE SEQUENCE</scope>
    <source>
        <strain evidence="5">R40</strain>
    </source>
</reference>
<comment type="similarity">
    <text evidence="2">Belongs to the alpha-ketoglutarate dehydrogenase family.</text>
</comment>
<evidence type="ECO:0000313" key="6">
    <source>
        <dbReference type="Proteomes" id="UP000822688"/>
    </source>
</evidence>
<evidence type="ECO:0000256" key="2">
    <source>
        <dbReference type="ARBA" id="ARBA00006936"/>
    </source>
</evidence>
<dbReference type="AlphaFoldDB" id="A0A8T0I6M8"/>
<proteinExistence type="inferred from homology"/>
<evidence type="ECO:0000256" key="1">
    <source>
        <dbReference type="ARBA" id="ARBA00001964"/>
    </source>
</evidence>
<comment type="cofactor">
    <cofactor evidence="1">
        <name>thiamine diphosphate</name>
        <dbReference type="ChEBI" id="CHEBI:58937"/>
    </cofactor>
</comment>
<evidence type="ECO:0000256" key="3">
    <source>
        <dbReference type="ARBA" id="ARBA00023002"/>
    </source>
</evidence>
<dbReference type="GO" id="GO:0006099">
    <property type="term" value="P:tricarboxylic acid cycle"/>
    <property type="evidence" value="ECO:0007669"/>
    <property type="project" value="TreeGrafter"/>
</dbReference>
<organism evidence="5 6">
    <name type="scientific">Ceratodon purpureus</name>
    <name type="common">Fire moss</name>
    <name type="synonym">Dicranum purpureum</name>
    <dbReference type="NCBI Taxonomy" id="3225"/>
    <lineage>
        <taxon>Eukaryota</taxon>
        <taxon>Viridiplantae</taxon>
        <taxon>Streptophyta</taxon>
        <taxon>Embryophyta</taxon>
        <taxon>Bryophyta</taxon>
        <taxon>Bryophytina</taxon>
        <taxon>Bryopsida</taxon>
        <taxon>Dicranidae</taxon>
        <taxon>Pseudoditrichales</taxon>
        <taxon>Ditrichaceae</taxon>
        <taxon>Ceratodon</taxon>
    </lineage>
</organism>
<dbReference type="GO" id="GO:0045252">
    <property type="term" value="C:oxoglutarate dehydrogenase complex"/>
    <property type="evidence" value="ECO:0007669"/>
    <property type="project" value="TreeGrafter"/>
</dbReference>
<dbReference type="PANTHER" id="PTHR23152:SF35">
    <property type="entry name" value="2-OXOGLUTARATE DEHYDROGENASE E1 COMPONENT"/>
    <property type="match status" value="1"/>
</dbReference>
<dbReference type="PANTHER" id="PTHR23152">
    <property type="entry name" value="2-OXOGLUTARATE DEHYDROGENASE"/>
    <property type="match status" value="1"/>
</dbReference>
<gene>
    <name evidence="5" type="ORF">KC19_4G039400</name>
</gene>
<keyword evidence="4" id="KW-0786">Thiamine pyrophosphate</keyword>
<name>A0A8T0I6M8_CERPU</name>
<dbReference type="GO" id="GO:0005739">
    <property type="term" value="C:mitochondrion"/>
    <property type="evidence" value="ECO:0007669"/>
    <property type="project" value="TreeGrafter"/>
</dbReference>
<dbReference type="GO" id="GO:0004591">
    <property type="term" value="F:oxoglutarate dehydrogenase (succinyl-transferring) activity"/>
    <property type="evidence" value="ECO:0007669"/>
    <property type="project" value="TreeGrafter"/>
</dbReference>
<keyword evidence="6" id="KW-1185">Reference proteome</keyword>
<dbReference type="EMBL" id="CM026424">
    <property type="protein sequence ID" value="KAG0578655.1"/>
    <property type="molecule type" value="Genomic_DNA"/>
</dbReference>
<dbReference type="SUPFAM" id="SSF52518">
    <property type="entry name" value="Thiamin diphosphate-binding fold (THDP-binding)"/>
    <property type="match status" value="1"/>
</dbReference>
<protein>
    <submittedName>
        <fullName evidence="5">Uncharacterized protein</fullName>
    </submittedName>
</protein>
<keyword evidence="3" id="KW-0560">Oxidoreductase</keyword>
<dbReference type="Proteomes" id="UP000822688">
    <property type="component" value="Chromosome 4"/>
</dbReference>
<accession>A0A8T0I6M8</accession>
<evidence type="ECO:0000256" key="4">
    <source>
        <dbReference type="ARBA" id="ARBA00023052"/>
    </source>
</evidence>
<comment type="caution">
    <text evidence="5">The sequence shown here is derived from an EMBL/GenBank/DDBJ whole genome shotgun (WGS) entry which is preliminary data.</text>
</comment>
<dbReference type="InterPro" id="IPR011603">
    <property type="entry name" value="2oxoglutarate_DH_E1"/>
</dbReference>
<sequence length="165" mass="17815">MQVVVCAVMNCYSKVVGLMPQHAAENGIKAIELGMSHRGRLNVLHTILSKPLGSIITEFKNTGDNLQVGDVKYHLGTRGALSFNDKTIQISLLPNPSHLEAVNPVVLGKTRAKQFFTGDTKRSQNLGLLLHGDAAFSGLGLAAEVMQIYPNIRQEAQSMSSSTTK</sequence>
<dbReference type="Gene3D" id="3.40.50.970">
    <property type="match status" value="1"/>
</dbReference>
<evidence type="ECO:0000313" key="5">
    <source>
        <dbReference type="EMBL" id="KAG0578655.1"/>
    </source>
</evidence>